<reference evidence="4 5" key="1">
    <citation type="submission" date="2014-02" db="EMBL/GenBank/DDBJ databases">
        <title>Expanding our view of genomic diversity in Candidatus Accumulibacter clades.</title>
        <authorList>
            <person name="Skennerton C.T."/>
            <person name="Barr J.J."/>
            <person name="Slater F.R."/>
            <person name="Bond P.L."/>
            <person name="Tyson G.W."/>
        </authorList>
    </citation>
    <scope>NUCLEOTIDE SEQUENCE [LARGE SCALE GENOMIC DNA]</scope>
    <source>
        <strain evidence="5">BA-91</strain>
    </source>
</reference>
<feature type="region of interest" description="Disordered" evidence="1">
    <location>
        <begin position="104"/>
        <end position="128"/>
    </location>
</feature>
<dbReference type="EMBL" id="JDVG02000500">
    <property type="protein sequence ID" value="KFB71734.1"/>
    <property type="molecule type" value="Genomic_DNA"/>
</dbReference>
<evidence type="ECO:0000313" key="4">
    <source>
        <dbReference type="EMBL" id="KFB71734.1"/>
    </source>
</evidence>
<dbReference type="InterPro" id="IPR025711">
    <property type="entry name" value="PepSY"/>
</dbReference>
<gene>
    <name evidence="4" type="ORF">AW09_003115</name>
</gene>
<organism evidence="4 5">
    <name type="scientific">Candidatus Accumulibacter phosphatis</name>
    <dbReference type="NCBI Taxonomy" id="327160"/>
    <lineage>
        <taxon>Bacteria</taxon>
        <taxon>Pseudomonadati</taxon>
        <taxon>Pseudomonadota</taxon>
        <taxon>Betaproteobacteria</taxon>
        <taxon>Candidatus Accumulibacter</taxon>
    </lineage>
</organism>
<feature type="domain" description="PepSY" evidence="3">
    <location>
        <begin position="51"/>
        <end position="108"/>
    </location>
</feature>
<protein>
    <recommendedName>
        <fullName evidence="3">PepSY domain-containing protein</fullName>
    </recommendedName>
</protein>
<keyword evidence="2" id="KW-0732">Signal</keyword>
<dbReference type="Gene3D" id="3.10.450.40">
    <property type="match status" value="1"/>
</dbReference>
<sequence>MKQFSSHWKCEVFAAMCAASLALGCGAAVASDDHDRARQALEAGEVLPLRTILERVDREYPGQVVDVELERERENSQERWVYKLKVLRSGGSLVKLKVDARDGTVIGKRGPGEHKRDQQKTRHGGEGN</sequence>
<feature type="signal peptide" evidence="2">
    <location>
        <begin position="1"/>
        <end position="30"/>
    </location>
</feature>
<feature type="chain" id="PRO_5001750765" description="PepSY domain-containing protein" evidence="2">
    <location>
        <begin position="31"/>
        <end position="128"/>
    </location>
</feature>
<dbReference type="AlphaFoldDB" id="A0A080M3K5"/>
<name>A0A080M3K5_9PROT</name>
<evidence type="ECO:0000313" key="5">
    <source>
        <dbReference type="Proteomes" id="UP000020077"/>
    </source>
</evidence>
<evidence type="ECO:0000256" key="2">
    <source>
        <dbReference type="SAM" id="SignalP"/>
    </source>
</evidence>
<dbReference type="Pfam" id="PF03413">
    <property type="entry name" value="PepSY"/>
    <property type="match status" value="1"/>
</dbReference>
<proteinExistence type="predicted"/>
<feature type="compositionally biased region" description="Basic and acidic residues" evidence="1">
    <location>
        <begin position="110"/>
        <end position="128"/>
    </location>
</feature>
<comment type="caution">
    <text evidence="4">The sequence shown here is derived from an EMBL/GenBank/DDBJ whole genome shotgun (WGS) entry which is preliminary data.</text>
</comment>
<dbReference type="PROSITE" id="PS51257">
    <property type="entry name" value="PROKAR_LIPOPROTEIN"/>
    <property type="match status" value="1"/>
</dbReference>
<evidence type="ECO:0000259" key="3">
    <source>
        <dbReference type="Pfam" id="PF03413"/>
    </source>
</evidence>
<dbReference type="Proteomes" id="UP000020077">
    <property type="component" value="Unassembled WGS sequence"/>
</dbReference>
<accession>A0A080M3K5</accession>
<evidence type="ECO:0000256" key="1">
    <source>
        <dbReference type="SAM" id="MobiDB-lite"/>
    </source>
</evidence>